<name>A0A2J0PRQ3_9ENTR</name>
<reference evidence="1 3" key="1">
    <citation type="journal article" date="2017" name="J. Antimicrob. Chemother.">
        <title>Characterization of the population structure, drug resistance mechanisms and plasmids of the community-associated Enterobacter cloacae complex in China.</title>
        <authorList>
            <person name="Zhou K."/>
            <person name="Yu W."/>
            <person name="Cao X."/>
            <person name="Shen P."/>
            <person name="Lu H."/>
            <person name="Luo Q."/>
            <person name="Rossen J.W.A."/>
            <person name="Xiao Y."/>
        </authorList>
    </citation>
    <scope>NUCLEOTIDE SEQUENCE [LARGE SCALE GENOMIC DNA]</scope>
    <source>
        <strain evidence="1">ECC1097</strain>
    </source>
</reference>
<gene>
    <name evidence="1" type="ORF">B9Q37_02905</name>
    <name evidence="2" type="ORF">DP181_17325</name>
</gene>
<evidence type="ECO:0000313" key="4">
    <source>
        <dbReference type="Proteomes" id="UP000250603"/>
    </source>
</evidence>
<keyword evidence="4" id="KW-1185">Reference proteome</keyword>
<dbReference type="Proteomes" id="UP000230495">
    <property type="component" value="Unassembled WGS sequence"/>
</dbReference>
<accession>A0A330DI02</accession>
<proteinExistence type="predicted"/>
<protein>
    <submittedName>
        <fullName evidence="1">Phosphoribosylformyl-glycineamide synthetase</fullName>
    </submittedName>
</protein>
<dbReference type="AlphaFoldDB" id="A0A2J0PRQ3"/>
<comment type="caution">
    <text evidence="1">The sequence shown here is derived from an EMBL/GenBank/DDBJ whole genome shotgun (WGS) entry which is preliminary data.</text>
</comment>
<organism evidence="1">
    <name type="scientific">Enterobacter kobei</name>
    <dbReference type="NCBI Taxonomy" id="208224"/>
    <lineage>
        <taxon>Bacteria</taxon>
        <taxon>Pseudomonadati</taxon>
        <taxon>Pseudomonadota</taxon>
        <taxon>Gammaproteobacteria</taxon>
        <taxon>Enterobacterales</taxon>
        <taxon>Enterobacteriaceae</taxon>
        <taxon>Enterobacter</taxon>
        <taxon>Enterobacter cloacae complex</taxon>
    </lineage>
</organism>
<evidence type="ECO:0000313" key="2">
    <source>
        <dbReference type="EMBL" id="RAY22913.1"/>
    </source>
</evidence>
<evidence type="ECO:0000313" key="3">
    <source>
        <dbReference type="Proteomes" id="UP000230495"/>
    </source>
</evidence>
<accession>A0A2J0PRQ3</accession>
<dbReference type="EMBL" id="NEEU01000001">
    <property type="protein sequence ID" value="PJD77620.1"/>
    <property type="molecule type" value="Genomic_DNA"/>
</dbReference>
<dbReference type="EMBL" id="QMCK01000058">
    <property type="protein sequence ID" value="RAY22913.1"/>
    <property type="molecule type" value="Genomic_DNA"/>
</dbReference>
<evidence type="ECO:0000313" key="1">
    <source>
        <dbReference type="EMBL" id="PJD77620.1"/>
    </source>
</evidence>
<reference evidence="2 4" key="2">
    <citation type="submission" date="2018-06" db="EMBL/GenBank/DDBJ databases">
        <title>ACT-28, a chromosomally-encoded AmpC with carbapenemase activity from Enterobacter kobei.</title>
        <authorList>
            <person name="Jousset A.B."/>
            <person name="Oueslati S."/>
            <person name="Bernabeu S."/>
            <person name="Takissian J."/>
            <person name="Creton E."/>
            <person name="Vogel A."/>
            <person name="Cotellon G."/>
            <person name="Bonnin R.A."/>
            <person name="Dortet L."/>
            <person name="Naas T."/>
        </authorList>
    </citation>
    <scope>NUCLEOTIDE SEQUENCE [LARGE SCALE GENOMIC DNA]</scope>
    <source>
        <strain evidence="2 4">149H6</strain>
    </source>
</reference>
<dbReference type="Proteomes" id="UP000250603">
    <property type="component" value="Unassembled WGS sequence"/>
</dbReference>
<sequence>MSGILRKLAPLGNQLERQVTSIAKCLRQFYFHANGFVGAQDSL</sequence>